<evidence type="ECO:0000313" key="1">
    <source>
        <dbReference type="EMBL" id="ARB06488.1"/>
    </source>
</evidence>
<protein>
    <submittedName>
        <fullName evidence="1">Uncharacterized protein</fullName>
    </submittedName>
</protein>
<gene>
    <name evidence="1" type="ORF">S8_202</name>
</gene>
<evidence type="ECO:0000313" key="2">
    <source>
        <dbReference type="Proteomes" id="UP000225116"/>
    </source>
</evidence>
<organism evidence="1 2">
    <name type="scientific">Salmonella phage S8</name>
    <dbReference type="NCBI Taxonomy" id="1913039"/>
    <lineage>
        <taxon>Viruses</taxon>
        <taxon>Duplodnaviria</taxon>
        <taxon>Heunggongvirae</taxon>
        <taxon>Uroviricota</taxon>
        <taxon>Caudoviricetes</taxon>
        <taxon>Pantevenvirales</taxon>
        <taxon>Ackermannviridae</taxon>
        <taxon>Cvivirinae</taxon>
        <taxon>Kuttervirus</taxon>
        <taxon>Kuttervirus BSP101</taxon>
    </lineage>
</organism>
<dbReference type="Proteomes" id="UP000225116">
    <property type="component" value="Segment"/>
</dbReference>
<proteinExistence type="predicted"/>
<dbReference type="EMBL" id="KY630163">
    <property type="protein sequence ID" value="ARB06488.1"/>
    <property type="molecule type" value="Genomic_DNA"/>
</dbReference>
<name>A0A286KQM6_9CAUD</name>
<sequence>MGNREGIKLTPELLKSHIAEVIYEDREVGGHRVITCHFKMDNGFVVWGKNSSTSIDPANFDEELGKKLAYEKTFSQLWELEAYRAMVEKQIIDVSVKDAKINIDEYVSEREAIHEMGGSEFLKGKGQSVVFRHPKDPSRGFRVEFVRTDNERYNERRNGEARSLVEAYLRSFMTSEELNSELVLRLAKTCNAASGDYLWCDLSEDKRQAACDRVKKFLLDPKAEPDDSVGALYRAIVVSYL</sequence>
<dbReference type="Pfam" id="PF13876">
    <property type="entry name" value="Phage_gp49_66"/>
    <property type="match status" value="1"/>
</dbReference>
<dbReference type="InterPro" id="IPR025915">
    <property type="entry name" value="Phage_gp49_66"/>
</dbReference>
<reference evidence="2" key="1">
    <citation type="submission" date="2017-02" db="EMBL/GenBank/DDBJ databases">
        <authorList>
            <person name="Kim J."/>
            <person name="Kim K.-P."/>
        </authorList>
    </citation>
    <scope>NUCLEOTIDE SEQUENCE [LARGE SCALE GENOMIC DNA]</scope>
</reference>
<accession>A0A286KQM6</accession>